<evidence type="ECO:0000256" key="1">
    <source>
        <dbReference type="SAM" id="Phobius"/>
    </source>
</evidence>
<sequence length="112" mass="12138">MDLPVKTFCPACGQAAGPADNFCPHCGKEFKSHALPVSFYGQVAAYAVSLFLPPFGLWYVVKYLRRGNPQAKRVAIIAAILTAISIIYTIYLFIGIINSATQSINELNSLGL</sequence>
<accession>A0A2H0KTB1</accession>
<keyword evidence="1" id="KW-0472">Membrane</keyword>
<name>A0A2H0KTB1_9BACT</name>
<protein>
    <recommendedName>
        <fullName evidence="2">Putative zinc-ribbon domain-containing protein</fullName>
    </recommendedName>
</protein>
<gene>
    <name evidence="3" type="ORF">COV85_00825</name>
</gene>
<dbReference type="InterPro" id="IPR059113">
    <property type="entry name" value="Znf_ribbon"/>
</dbReference>
<evidence type="ECO:0000313" key="3">
    <source>
        <dbReference type="EMBL" id="PIQ74664.1"/>
    </source>
</evidence>
<dbReference type="Pfam" id="PF13248">
    <property type="entry name" value="Zn_ribbon_3"/>
    <property type="match status" value="1"/>
</dbReference>
<dbReference type="EMBL" id="PCVN01000026">
    <property type="protein sequence ID" value="PIQ74664.1"/>
    <property type="molecule type" value="Genomic_DNA"/>
</dbReference>
<dbReference type="Proteomes" id="UP000231550">
    <property type="component" value="Unassembled WGS sequence"/>
</dbReference>
<feature type="transmembrane region" description="Helical" evidence="1">
    <location>
        <begin position="39"/>
        <end position="61"/>
    </location>
</feature>
<feature type="domain" description="Putative zinc-ribbon" evidence="2">
    <location>
        <begin position="9"/>
        <end position="29"/>
    </location>
</feature>
<feature type="transmembrane region" description="Helical" evidence="1">
    <location>
        <begin position="73"/>
        <end position="97"/>
    </location>
</feature>
<evidence type="ECO:0000313" key="4">
    <source>
        <dbReference type="Proteomes" id="UP000231550"/>
    </source>
</evidence>
<reference evidence="3 4" key="1">
    <citation type="submission" date="2017-09" db="EMBL/GenBank/DDBJ databases">
        <title>Depth-based differentiation of microbial function through sediment-hosted aquifers and enrichment of novel symbionts in the deep terrestrial subsurface.</title>
        <authorList>
            <person name="Probst A.J."/>
            <person name="Ladd B."/>
            <person name="Jarett J.K."/>
            <person name="Geller-Mcgrath D.E."/>
            <person name="Sieber C.M."/>
            <person name="Emerson J.B."/>
            <person name="Anantharaman K."/>
            <person name="Thomas B.C."/>
            <person name="Malmstrom R."/>
            <person name="Stieglmeier M."/>
            <person name="Klingl A."/>
            <person name="Woyke T."/>
            <person name="Ryan C.M."/>
            <person name="Banfield J.F."/>
        </authorList>
    </citation>
    <scope>NUCLEOTIDE SEQUENCE [LARGE SCALE GENOMIC DNA]</scope>
    <source>
        <strain evidence="3">CG11_big_fil_rev_8_21_14_0_20_44_10</strain>
    </source>
</reference>
<keyword evidence="1" id="KW-0812">Transmembrane</keyword>
<keyword evidence="1" id="KW-1133">Transmembrane helix</keyword>
<proteinExistence type="predicted"/>
<dbReference type="AlphaFoldDB" id="A0A2H0KTB1"/>
<organism evidence="3 4">
    <name type="scientific">Candidatus Portnoybacteria bacterium CG11_big_fil_rev_8_21_14_0_20_44_10</name>
    <dbReference type="NCBI Taxonomy" id="1974818"/>
    <lineage>
        <taxon>Bacteria</taxon>
        <taxon>Candidatus Portnoyibacteriota</taxon>
    </lineage>
</organism>
<comment type="caution">
    <text evidence="3">The sequence shown here is derived from an EMBL/GenBank/DDBJ whole genome shotgun (WGS) entry which is preliminary data.</text>
</comment>
<evidence type="ECO:0000259" key="2">
    <source>
        <dbReference type="Pfam" id="PF13248"/>
    </source>
</evidence>